<dbReference type="PANTHER" id="PTHR30093:SF2">
    <property type="entry name" value="TYPE II SECRETION SYSTEM PROTEIN H"/>
    <property type="match status" value="1"/>
</dbReference>
<dbReference type="Pfam" id="PF07963">
    <property type="entry name" value="N_methyl"/>
    <property type="match status" value="1"/>
</dbReference>
<dbReference type="RefSeq" id="WP_148599188.1">
    <property type="nucleotide sequence ID" value="NZ_CP042998.1"/>
</dbReference>
<evidence type="ECO:0000313" key="2">
    <source>
        <dbReference type="EMBL" id="QEH39303.1"/>
    </source>
</evidence>
<evidence type="ECO:0000259" key="1">
    <source>
        <dbReference type="Pfam" id="PF07596"/>
    </source>
</evidence>
<accession>A0A5B9WFQ7</accession>
<dbReference type="NCBIfam" id="TIGR04294">
    <property type="entry name" value="pre_pil_HX9DG"/>
    <property type="match status" value="1"/>
</dbReference>
<keyword evidence="3" id="KW-1185">Reference proteome</keyword>
<dbReference type="PANTHER" id="PTHR30093">
    <property type="entry name" value="GENERAL SECRETION PATHWAY PROTEIN G"/>
    <property type="match status" value="1"/>
</dbReference>
<sequence>MNRRYPRPRRPMARRPAAFTLIELLVVIAIIGTLIALLLPAVQAARAQAFRAACQNNLKQMGLALAQYATRHNGLPPGYVSLWDPLHRVETGPGWGWASMILPELDQQALSNQLRFEAPLTGPEQSTVRLTAMSVFLCPADSMARRWTATNGETWLFMGKVYSAFEPICDVAGSNYIGVYGIGEPGVDGEGVFYRGSFTRYTQITDGLSQTLCVGERSTNLNLGRGQATWVGSVPRATFWSCAPSPFDPDSGVCVREDGSGMILGHTGEGHGPGDPYGDVNQFISRHGRGSYFLYCDGHVRFLRNEMNYPLYKALSTRAGGELIGDDY</sequence>
<dbReference type="Proteomes" id="UP000324233">
    <property type="component" value="Plasmid pOJF2_1"/>
</dbReference>
<dbReference type="SUPFAM" id="SSF54523">
    <property type="entry name" value="Pili subunits"/>
    <property type="match status" value="1"/>
</dbReference>
<dbReference type="NCBIfam" id="TIGR02532">
    <property type="entry name" value="IV_pilin_GFxxxE"/>
    <property type="match status" value="1"/>
</dbReference>
<geneLocation type="plasmid" evidence="3">
    <name>pojf2_1</name>
</geneLocation>
<dbReference type="Gene3D" id="3.30.700.10">
    <property type="entry name" value="Glycoprotein, Type 4 Pilin"/>
    <property type="match status" value="1"/>
</dbReference>
<dbReference type="EMBL" id="CP042998">
    <property type="protein sequence ID" value="QEH39303.1"/>
    <property type="molecule type" value="Genomic_DNA"/>
</dbReference>
<dbReference type="InterPro" id="IPR045584">
    <property type="entry name" value="Pilin-like"/>
</dbReference>
<dbReference type="InterPro" id="IPR012902">
    <property type="entry name" value="N_methyl_site"/>
</dbReference>
<protein>
    <recommendedName>
        <fullName evidence="1">DUF1559 domain-containing protein</fullName>
    </recommendedName>
</protein>
<feature type="domain" description="DUF1559" evidence="1">
    <location>
        <begin position="43"/>
        <end position="305"/>
    </location>
</feature>
<gene>
    <name evidence="2" type="ORF">OJF2_79180</name>
</gene>
<name>A0A5B9WFQ7_9BACT</name>
<dbReference type="InterPro" id="IPR011453">
    <property type="entry name" value="DUF1559"/>
</dbReference>
<dbReference type="AlphaFoldDB" id="A0A5B9WFQ7"/>
<dbReference type="InterPro" id="IPR027558">
    <property type="entry name" value="Pre_pil_HX9DG_C"/>
</dbReference>
<reference evidence="2 3" key="1">
    <citation type="submission" date="2019-08" db="EMBL/GenBank/DDBJ databases">
        <title>Deep-cultivation of Planctomycetes and their phenomic and genomic characterization uncovers novel biology.</title>
        <authorList>
            <person name="Wiegand S."/>
            <person name="Jogler M."/>
            <person name="Boedeker C."/>
            <person name="Pinto D."/>
            <person name="Vollmers J."/>
            <person name="Rivas-Marin E."/>
            <person name="Kohn T."/>
            <person name="Peeters S.H."/>
            <person name="Heuer A."/>
            <person name="Rast P."/>
            <person name="Oberbeckmann S."/>
            <person name="Bunk B."/>
            <person name="Jeske O."/>
            <person name="Meyerdierks A."/>
            <person name="Storesund J.E."/>
            <person name="Kallscheuer N."/>
            <person name="Luecker S."/>
            <person name="Lage O.M."/>
            <person name="Pohl T."/>
            <person name="Merkel B.J."/>
            <person name="Hornburger P."/>
            <person name="Mueller R.-W."/>
            <person name="Bruemmer F."/>
            <person name="Labrenz M."/>
            <person name="Spormann A.M."/>
            <person name="Op den Camp H."/>
            <person name="Overmann J."/>
            <person name="Amann R."/>
            <person name="Jetten M.S.M."/>
            <person name="Mascher T."/>
            <person name="Medema M.H."/>
            <person name="Devos D.P."/>
            <person name="Kaster A.-K."/>
            <person name="Ovreas L."/>
            <person name="Rohde M."/>
            <person name="Galperin M.Y."/>
            <person name="Jogler C."/>
        </authorList>
    </citation>
    <scope>NUCLEOTIDE SEQUENCE [LARGE SCALE GENOMIC DNA]</scope>
    <source>
        <strain evidence="2 3">OJF2</strain>
        <plasmid evidence="3">pojf2_1</plasmid>
    </source>
</reference>
<evidence type="ECO:0000313" key="3">
    <source>
        <dbReference type="Proteomes" id="UP000324233"/>
    </source>
</evidence>
<organism evidence="2 3">
    <name type="scientific">Aquisphaera giovannonii</name>
    <dbReference type="NCBI Taxonomy" id="406548"/>
    <lineage>
        <taxon>Bacteria</taxon>
        <taxon>Pseudomonadati</taxon>
        <taxon>Planctomycetota</taxon>
        <taxon>Planctomycetia</taxon>
        <taxon>Isosphaerales</taxon>
        <taxon>Isosphaeraceae</taxon>
        <taxon>Aquisphaera</taxon>
    </lineage>
</organism>
<proteinExistence type="predicted"/>
<dbReference type="Pfam" id="PF07596">
    <property type="entry name" value="SBP_bac_10"/>
    <property type="match status" value="1"/>
</dbReference>
<dbReference type="KEGG" id="agv:OJF2_79180"/>
<dbReference type="OrthoDB" id="255848at2"/>
<keyword evidence="2" id="KW-0614">Plasmid</keyword>